<evidence type="ECO:0000313" key="3">
    <source>
        <dbReference type="Proteomes" id="UP000827440"/>
    </source>
</evidence>
<protein>
    <submittedName>
        <fullName evidence="2">Tail protein Pb4</fullName>
    </submittedName>
</protein>
<keyword evidence="3" id="KW-1185">Reference proteome</keyword>
<dbReference type="KEGG" id="vg:75691039"/>
<dbReference type="EMBL" id="MZ130484">
    <property type="protein sequence ID" value="QWM89955.1"/>
    <property type="molecule type" value="Genomic_DNA"/>
</dbReference>
<name>A0AAE7RWG5_9CAUD</name>
<gene>
    <name evidence="2" type="primary">gp_20500</name>
</gene>
<sequence length="902" mass="97230">MNAITVGQLINNNATDKDFKPFPNLDFKYGPYSSIAEALSNIPAELRAVGLTVGIRVNNTIQEFWFNGGVRDADLVVKNNGSGGGSGEAGKTPEFDKAIALALPADAAPTAEVVYKGEDESGTPLYDLEFGIPAGEAGTVPNWKTFVFKQSATQPDPPTGEDIIPAGWSNVPTVVGIWWMSVGEVRGATGKVTSWSTPIKCTGEDGVAGKYYNFKYAVNTSPSDAPAINRNADDPGSEWSDIVPAMDKGQYLWMTIGMFNGGKLEGQWSAPIRINAEDGQSGVGVRMMYQKTIDYVNAPPFDEDNINPGSAWSTTIPSGSGAVWGIFAQINIDGTLASNWAGPVLMSGKPGADGTDGTDGTVPNWKTYIYAKSTTIPTKPTSQELIPAGWKDSPDSNDGQWWQCIGTVDGSSNKVVSWSDVIPVNGRDGDAQDGKHTEFRFASSPSATEHPSITRSDRNPGAAWTVEFPTLTTSSPYMWMTKATILPSNAIEGYWEDPVCITGEAGKKGDTGPAGKDGVNGSNGIDGVPGISIEARYSLGSDTAPSAAFDSTIAKQRNPDGWSLTVPVPTQEKLYIWCIQTRISYNSNSDKLGHLELDWSTPFKLTGTNGLPGSDGHNQIIYPQGIYDSTKSYVSDEYKAPYVYDPADGNFYVLNYEGPWKGTDQVYSTPSASVANNQRFWIKFEGYEAIYTKIGIIANGLIGSAVFNGNYMFSQQGVNANGIATTSYEDFNPNDPYAESNTFKPNICIDFANGNVWFGGSKHHLNKDGSGYLSGKNIILQANGDVLSNQFDKAYLTTNTDIYLPKVPYGYTKTILIPYFTTRSSPVLKLHVNGDRDRILFKDPSDSNKLKITSLGATLSYTIIGLGHGCVKLVGYDNGIDISSCVWQLTNDFYGEPATYNG</sequence>
<evidence type="ECO:0000313" key="2">
    <source>
        <dbReference type="EMBL" id="QWM89955.1"/>
    </source>
</evidence>
<dbReference type="RefSeq" id="YP_010359527.1">
    <property type="nucleotide sequence ID" value="NC_062774.1"/>
</dbReference>
<feature type="compositionally biased region" description="Polar residues" evidence="1">
    <location>
        <begin position="443"/>
        <end position="454"/>
    </location>
</feature>
<reference evidence="2 3" key="1">
    <citation type="submission" date="2021-04" db="EMBL/GenBank/DDBJ databases">
        <authorList>
            <person name="Shkoporov A.N."/>
            <person name="Stockdale S.R."/>
            <person name="Guerin E."/>
            <person name="Ross R.P."/>
            <person name="Hill C."/>
        </authorList>
    </citation>
    <scope>NUCLEOTIDE SEQUENCE [LARGE SCALE GENOMIC DNA]</scope>
    <source>
        <strain evidence="3">cr54_1</strain>
    </source>
</reference>
<dbReference type="Proteomes" id="UP000827440">
    <property type="component" value="Segment"/>
</dbReference>
<organism evidence="2 3">
    <name type="scientific">uncultured phage cr54_1</name>
    <dbReference type="NCBI Taxonomy" id="2986398"/>
    <lineage>
        <taxon>Viruses</taxon>
        <taxon>Duplodnaviria</taxon>
        <taxon>Heunggongvirae</taxon>
        <taxon>Uroviricota</taxon>
        <taxon>Caudoviricetes</taxon>
        <taxon>Crassvirales</taxon>
        <taxon>Intestiviridae</taxon>
        <taxon>Churivirinae</taxon>
        <taxon>Jahgtovirus</taxon>
        <taxon>Jahgtovirus intestinalis</taxon>
    </lineage>
</organism>
<dbReference type="GeneID" id="75691039"/>
<proteinExistence type="predicted"/>
<accession>A0AAE7RWG5</accession>
<evidence type="ECO:0000256" key="1">
    <source>
        <dbReference type="SAM" id="MobiDB-lite"/>
    </source>
</evidence>
<feature type="region of interest" description="Disordered" evidence="1">
    <location>
        <begin position="440"/>
        <end position="461"/>
    </location>
</feature>